<sequence>MNVRIVFGLVLVAVHLGFLDGCSHRHEDHHMRKFRHKLLRGMGMREEQIKRIEDDHISTIQKHFLSIDEAKQLLPMLNVHEPTEEKRQTRYVIEKDAEDLLSDEHLFELPDEAVSQRDLLNAFVNFHARPVLNSDAKVTIDVKAREAGSETFYYVGSQEINAYPEVKKLRMKLDTELMKRWFTASTSSIILTFELRDSESNLIINKDDYDADGKRIMLELALATRSRSKRRTKGIEKECKEGVQGQECCIRSKIVKFKEMGMKNVLSPEMAEISWCEGACKLESSFEKLFSTYTTMMHHDNSTGEACCHGTSSSHIDILYTNEDGEVNSQRVYDVAFTECRCA</sequence>
<dbReference type="GO" id="GO:0008083">
    <property type="term" value="F:growth factor activity"/>
    <property type="evidence" value="ECO:0007669"/>
    <property type="project" value="UniProtKB-KW"/>
</dbReference>
<dbReference type="PROSITE" id="PS51362">
    <property type="entry name" value="TGF_BETA_2"/>
    <property type="match status" value="1"/>
</dbReference>
<evidence type="ECO:0000313" key="5">
    <source>
        <dbReference type="EnsemblMetazoa" id="PPA18188.1"/>
    </source>
</evidence>
<accession>A0A8R1YDK8</accession>
<keyword evidence="4" id="KW-0339">Growth factor</keyword>
<name>A0A2A6C891_PRIPA</name>
<keyword evidence="3" id="KW-0964">Secreted</keyword>
<evidence type="ECO:0000256" key="2">
    <source>
        <dbReference type="ARBA" id="ARBA00006656"/>
    </source>
</evidence>
<dbReference type="InterPro" id="IPR015615">
    <property type="entry name" value="TGF-beta-rel"/>
</dbReference>
<organism evidence="5 6">
    <name type="scientific">Pristionchus pacificus</name>
    <name type="common">Parasitic nematode worm</name>
    <dbReference type="NCBI Taxonomy" id="54126"/>
    <lineage>
        <taxon>Eukaryota</taxon>
        <taxon>Metazoa</taxon>
        <taxon>Ecdysozoa</taxon>
        <taxon>Nematoda</taxon>
        <taxon>Chromadorea</taxon>
        <taxon>Rhabditida</taxon>
        <taxon>Rhabditina</taxon>
        <taxon>Diplogasteromorpha</taxon>
        <taxon>Diplogasteroidea</taxon>
        <taxon>Neodiplogasteridae</taxon>
        <taxon>Pristionchus</taxon>
    </lineage>
</organism>
<dbReference type="SUPFAM" id="SSF57501">
    <property type="entry name" value="Cystine-knot cytokines"/>
    <property type="match status" value="1"/>
</dbReference>
<reference evidence="6" key="1">
    <citation type="journal article" date="2008" name="Nat. Genet.">
        <title>The Pristionchus pacificus genome provides a unique perspective on nematode lifestyle and parasitism.</title>
        <authorList>
            <person name="Dieterich C."/>
            <person name="Clifton S.W."/>
            <person name="Schuster L.N."/>
            <person name="Chinwalla A."/>
            <person name="Delehaunty K."/>
            <person name="Dinkelacker I."/>
            <person name="Fulton L."/>
            <person name="Fulton R."/>
            <person name="Godfrey J."/>
            <person name="Minx P."/>
            <person name="Mitreva M."/>
            <person name="Roeseler W."/>
            <person name="Tian H."/>
            <person name="Witte H."/>
            <person name="Yang S.P."/>
            <person name="Wilson R.K."/>
            <person name="Sommer R.J."/>
        </authorList>
    </citation>
    <scope>NUCLEOTIDE SEQUENCE [LARGE SCALE GENOMIC DNA]</scope>
    <source>
        <strain evidence="6">PS312</strain>
    </source>
</reference>
<evidence type="ECO:0000313" key="6">
    <source>
        <dbReference type="Proteomes" id="UP000005239"/>
    </source>
</evidence>
<protein>
    <submittedName>
        <fullName evidence="5">TGF_BETA_2 domain-containing protein</fullName>
    </submittedName>
</protein>
<gene>
    <name evidence="5" type="primary">WBGene00107742</name>
</gene>
<dbReference type="Gene3D" id="2.10.90.10">
    <property type="entry name" value="Cystine-knot cytokines"/>
    <property type="match status" value="1"/>
</dbReference>
<evidence type="ECO:0000256" key="4">
    <source>
        <dbReference type="RuleBase" id="RU000354"/>
    </source>
</evidence>
<dbReference type="InterPro" id="IPR029034">
    <property type="entry name" value="Cystine-knot_cytokine"/>
</dbReference>
<dbReference type="Proteomes" id="UP000005239">
    <property type="component" value="Unassembled WGS sequence"/>
</dbReference>
<dbReference type="GO" id="GO:0007178">
    <property type="term" value="P:cell surface receptor protein serine/threonine kinase signaling pathway"/>
    <property type="evidence" value="ECO:0000318"/>
    <property type="project" value="GO_Central"/>
</dbReference>
<evidence type="ECO:0000256" key="1">
    <source>
        <dbReference type="ARBA" id="ARBA00004613"/>
    </source>
</evidence>
<dbReference type="PANTHER" id="PTHR11848">
    <property type="entry name" value="TGF-BETA FAMILY"/>
    <property type="match status" value="1"/>
</dbReference>
<dbReference type="GO" id="GO:0005615">
    <property type="term" value="C:extracellular space"/>
    <property type="evidence" value="ECO:0000318"/>
    <property type="project" value="GO_Central"/>
</dbReference>
<evidence type="ECO:0000256" key="3">
    <source>
        <dbReference type="ARBA" id="ARBA00022525"/>
    </source>
</evidence>
<proteinExistence type="inferred from homology"/>
<dbReference type="InterPro" id="IPR001839">
    <property type="entry name" value="TGF-b_C"/>
</dbReference>
<comment type="similarity">
    <text evidence="2 4">Belongs to the TGF-beta family.</text>
</comment>
<dbReference type="SMART" id="SM00204">
    <property type="entry name" value="TGFB"/>
    <property type="match status" value="1"/>
</dbReference>
<dbReference type="EnsemblMetazoa" id="PPA18188.1">
    <property type="protein sequence ID" value="PPA18188.1"/>
    <property type="gene ID" value="WBGene00107742"/>
</dbReference>
<dbReference type="PANTHER" id="PTHR11848:SF309">
    <property type="entry name" value="INHIBIN BETA CHAIN"/>
    <property type="match status" value="1"/>
</dbReference>
<dbReference type="AlphaFoldDB" id="A0A2A6C891"/>
<dbReference type="Pfam" id="PF00019">
    <property type="entry name" value="TGF_beta"/>
    <property type="match status" value="1"/>
</dbReference>
<dbReference type="CDD" id="cd08698">
    <property type="entry name" value="TGF_beta_SF"/>
    <property type="match status" value="1"/>
</dbReference>
<reference evidence="5" key="2">
    <citation type="submission" date="2022-06" db="UniProtKB">
        <authorList>
            <consortium name="EnsemblMetazoa"/>
        </authorList>
    </citation>
    <scope>IDENTIFICATION</scope>
    <source>
        <strain evidence="5">PS312</strain>
    </source>
</reference>
<comment type="subcellular location">
    <subcellularLocation>
        <location evidence="1">Secreted</location>
    </subcellularLocation>
</comment>
<dbReference type="GO" id="GO:0005125">
    <property type="term" value="F:cytokine activity"/>
    <property type="evidence" value="ECO:0000318"/>
    <property type="project" value="GO_Central"/>
</dbReference>
<accession>A0A2A6C891</accession>
<keyword evidence="6" id="KW-1185">Reference proteome</keyword>